<dbReference type="AlphaFoldDB" id="G0N8E7"/>
<evidence type="ECO:0000313" key="2">
    <source>
        <dbReference type="EMBL" id="EGT55328.1"/>
    </source>
</evidence>
<dbReference type="EMBL" id="GL379850">
    <property type="protein sequence ID" value="EGT55328.1"/>
    <property type="molecule type" value="Genomic_DNA"/>
</dbReference>
<feature type="compositionally biased region" description="Polar residues" evidence="1">
    <location>
        <begin position="101"/>
        <end position="110"/>
    </location>
</feature>
<feature type="region of interest" description="Disordered" evidence="1">
    <location>
        <begin position="85"/>
        <end position="116"/>
    </location>
</feature>
<dbReference type="HOGENOM" id="CLU_2099021_0_0_1"/>
<name>G0N8E7_CAEBE</name>
<gene>
    <name evidence="2" type="ORF">CAEBREN_24954</name>
</gene>
<reference evidence="3" key="1">
    <citation type="submission" date="2011-07" db="EMBL/GenBank/DDBJ databases">
        <authorList>
            <consortium name="Caenorhabditis brenneri Sequencing and Analysis Consortium"/>
            <person name="Wilson R.K."/>
        </authorList>
    </citation>
    <scope>NUCLEOTIDE SEQUENCE [LARGE SCALE GENOMIC DNA]</scope>
    <source>
        <strain evidence="3">PB2801</strain>
    </source>
</reference>
<keyword evidence="3" id="KW-1185">Reference proteome</keyword>
<evidence type="ECO:0000256" key="1">
    <source>
        <dbReference type="SAM" id="MobiDB-lite"/>
    </source>
</evidence>
<sequence length="116" mass="12929">MIAEILGTNHLTIRQPLSSPEQLMDAQPPVHHAEVVVGQDRLDLHMPVVSGDILNGENLDVNDYINGDIIFVTRMEPWPLDSERHANIMGTHPDNDGWLTDSKTSSAPSRTHWKSS</sequence>
<proteinExistence type="predicted"/>
<evidence type="ECO:0000313" key="3">
    <source>
        <dbReference type="Proteomes" id="UP000008068"/>
    </source>
</evidence>
<protein>
    <submittedName>
        <fullName evidence="2">Uncharacterized protein</fullName>
    </submittedName>
</protein>
<dbReference type="Proteomes" id="UP000008068">
    <property type="component" value="Unassembled WGS sequence"/>
</dbReference>
<dbReference type="InParanoid" id="G0N8E7"/>
<organism evidence="3">
    <name type="scientific">Caenorhabditis brenneri</name>
    <name type="common">Nematode worm</name>
    <dbReference type="NCBI Taxonomy" id="135651"/>
    <lineage>
        <taxon>Eukaryota</taxon>
        <taxon>Metazoa</taxon>
        <taxon>Ecdysozoa</taxon>
        <taxon>Nematoda</taxon>
        <taxon>Chromadorea</taxon>
        <taxon>Rhabditida</taxon>
        <taxon>Rhabditina</taxon>
        <taxon>Rhabditomorpha</taxon>
        <taxon>Rhabditoidea</taxon>
        <taxon>Rhabditidae</taxon>
        <taxon>Peloderinae</taxon>
        <taxon>Caenorhabditis</taxon>
    </lineage>
</organism>
<accession>G0N8E7</accession>